<dbReference type="Proteomes" id="UP000242515">
    <property type="component" value="Unassembled WGS sequence"/>
</dbReference>
<organism evidence="3 4">
    <name type="scientific">Rosenbergiella nectarea</name>
    <dbReference type="NCBI Taxonomy" id="988801"/>
    <lineage>
        <taxon>Bacteria</taxon>
        <taxon>Pseudomonadati</taxon>
        <taxon>Pseudomonadota</taxon>
        <taxon>Gammaproteobacteria</taxon>
        <taxon>Enterobacterales</taxon>
        <taxon>Erwiniaceae</taxon>
        <taxon>Rosenbergiella</taxon>
    </lineage>
</organism>
<evidence type="ECO:0000313" key="3">
    <source>
        <dbReference type="EMBL" id="SEQ46144.1"/>
    </source>
</evidence>
<dbReference type="EMBL" id="FOGC01000003">
    <property type="protein sequence ID" value="SEQ46144.1"/>
    <property type="molecule type" value="Genomic_DNA"/>
</dbReference>
<feature type="transmembrane region" description="Helical" evidence="1">
    <location>
        <begin position="46"/>
        <end position="68"/>
    </location>
</feature>
<dbReference type="STRING" id="988801.SAMN05216522_103105"/>
<keyword evidence="1" id="KW-0472">Membrane</keyword>
<dbReference type="RefSeq" id="WP_092673734.1">
    <property type="nucleotide sequence ID" value="NZ_FOGC01000003.1"/>
</dbReference>
<dbReference type="AlphaFoldDB" id="A0A1H9G7U3"/>
<keyword evidence="4" id="KW-1185">Reference proteome</keyword>
<feature type="transmembrane region" description="Helical" evidence="1">
    <location>
        <begin position="89"/>
        <end position="107"/>
    </location>
</feature>
<dbReference type="InterPro" id="IPR019251">
    <property type="entry name" value="DUF2231_TM"/>
</dbReference>
<feature type="domain" description="DUF2231" evidence="2">
    <location>
        <begin position="27"/>
        <end position="132"/>
    </location>
</feature>
<feature type="transmembrane region" description="Helical" evidence="1">
    <location>
        <begin position="12"/>
        <end position="40"/>
    </location>
</feature>
<evidence type="ECO:0000313" key="4">
    <source>
        <dbReference type="Proteomes" id="UP000242515"/>
    </source>
</evidence>
<evidence type="ECO:0000256" key="1">
    <source>
        <dbReference type="SAM" id="Phobius"/>
    </source>
</evidence>
<dbReference type="Pfam" id="PF09990">
    <property type="entry name" value="DUF2231"/>
    <property type="match status" value="1"/>
</dbReference>
<accession>A0A1H9G7U3</accession>
<protein>
    <submittedName>
        <fullName evidence="3">Uncharacterized membrane protein</fullName>
    </submittedName>
</protein>
<feature type="transmembrane region" description="Helical" evidence="1">
    <location>
        <begin position="113"/>
        <end position="137"/>
    </location>
</feature>
<keyword evidence="1" id="KW-1133">Transmembrane helix</keyword>
<gene>
    <name evidence="3" type="ORF">SAMN05216522_103105</name>
</gene>
<dbReference type="OrthoDB" id="2873672at2"/>
<reference evidence="4" key="1">
    <citation type="submission" date="2016-10" db="EMBL/GenBank/DDBJ databases">
        <authorList>
            <person name="Varghese N."/>
            <person name="Submissions S."/>
        </authorList>
    </citation>
    <scope>NUCLEOTIDE SEQUENCE [LARGE SCALE GENOMIC DNA]</scope>
    <source>
        <strain evidence="4">8N4</strain>
    </source>
</reference>
<proteinExistence type="predicted"/>
<evidence type="ECO:0000259" key="2">
    <source>
        <dbReference type="Pfam" id="PF09990"/>
    </source>
</evidence>
<sequence>MPSVTQPRSPSRLAIFFVNLLEPAAYGAFVAGFFFDIIYYMTQEIFWVKGASWLNFFGLLLAIIPRLINLYQVWISRSVSRPLAARRSFWLNALAIVVAIVNAFVHSRDAWGVMPAGLILSGVTVAFLVLTVVNHALSTPRYQEEML</sequence>
<name>A0A1H9G7U3_9GAMM</name>
<keyword evidence="1" id="KW-0812">Transmembrane</keyword>